<feature type="signal peptide" evidence="2">
    <location>
        <begin position="1"/>
        <end position="35"/>
    </location>
</feature>
<dbReference type="PANTHER" id="PTHR30006">
    <property type="entry name" value="THIAMINE-BINDING PERIPLASMIC PROTEIN-RELATED"/>
    <property type="match status" value="1"/>
</dbReference>
<evidence type="ECO:0000313" key="3">
    <source>
        <dbReference type="EMBL" id="KJF16061.1"/>
    </source>
</evidence>
<sequence length="362" mass="37995">MTNKNQAPKFASKIIGQTRLRRSITVAMFFGTTLAACGSSASATTSGTSTAAKTPLYLLSSEGYDSAECSAFQKATGIVCKLSDNSTGPTLAEIQATKNNPHWGVAWTDGNAPYAALDLQGMLLKNFEPTTGTLTSLGQKLVPPDKSYIPTGLTTAGAFIYNSAIVKTPPQTWQDLLSPQWKGKVGMNNPAVDGPSYPILASLFKSLGGVSQGEAFMTKLKANGFYVSSNSIADDLLAGKVEIAIGQNTSGLGRAFKNPNIKVYYPNPSAALPSTMAIDGKASAGEIADAKAFANFVYSPAGQKVMLSGDPQGDSQFFPIIQGSVARSNVPAASSIPFSFPNPYKWGPLEASINTWFTTNVA</sequence>
<dbReference type="AlphaFoldDB" id="A0A0D8HG69"/>
<dbReference type="OrthoDB" id="366726at2"/>
<dbReference type="Gene3D" id="3.40.190.10">
    <property type="entry name" value="Periplasmic binding protein-like II"/>
    <property type="match status" value="2"/>
</dbReference>
<protein>
    <submittedName>
        <fullName evidence="3">Putative 2-aminoethylphosphonate-binding periplasmic protein</fullName>
    </submittedName>
</protein>
<dbReference type="Pfam" id="PF13343">
    <property type="entry name" value="SBP_bac_6"/>
    <property type="match status" value="1"/>
</dbReference>
<reference evidence="3 4" key="1">
    <citation type="submission" date="2015-01" db="EMBL/GenBank/DDBJ databases">
        <title>Draft genome of the acidophilic iron oxidizer Acidithrix ferrooxidans strain Py-F3.</title>
        <authorList>
            <person name="Poehlein A."/>
            <person name="Eisen S."/>
            <person name="Schloemann M."/>
            <person name="Johnson B.D."/>
            <person name="Daniel R."/>
            <person name="Muehling M."/>
        </authorList>
    </citation>
    <scope>NUCLEOTIDE SEQUENCE [LARGE SCALE GENOMIC DNA]</scope>
    <source>
        <strain evidence="3 4">Py-F3</strain>
    </source>
</reference>
<name>A0A0D8HG69_9ACTN</name>
<evidence type="ECO:0000256" key="2">
    <source>
        <dbReference type="SAM" id="SignalP"/>
    </source>
</evidence>
<dbReference type="EMBL" id="JXYS01000101">
    <property type="protein sequence ID" value="KJF16061.1"/>
    <property type="molecule type" value="Genomic_DNA"/>
</dbReference>
<proteinExistence type="predicted"/>
<dbReference type="STRING" id="1280514.AXFE_30820"/>
<feature type="chain" id="PRO_5039009824" evidence="2">
    <location>
        <begin position="36"/>
        <end position="362"/>
    </location>
</feature>
<dbReference type="SUPFAM" id="SSF53850">
    <property type="entry name" value="Periplasmic binding protein-like II"/>
    <property type="match status" value="1"/>
</dbReference>
<organism evidence="3 4">
    <name type="scientific">Acidithrix ferrooxidans</name>
    <dbReference type="NCBI Taxonomy" id="1280514"/>
    <lineage>
        <taxon>Bacteria</taxon>
        <taxon>Bacillati</taxon>
        <taxon>Actinomycetota</taxon>
        <taxon>Acidimicrobiia</taxon>
        <taxon>Acidimicrobiales</taxon>
        <taxon>Acidimicrobiaceae</taxon>
        <taxon>Acidithrix</taxon>
    </lineage>
</organism>
<dbReference type="RefSeq" id="WP_152626134.1">
    <property type="nucleotide sequence ID" value="NZ_JXYS01000101.1"/>
</dbReference>
<accession>A0A0D8HG69</accession>
<dbReference type="Proteomes" id="UP000032360">
    <property type="component" value="Unassembled WGS sequence"/>
</dbReference>
<keyword evidence="4" id="KW-1185">Reference proteome</keyword>
<comment type="caution">
    <text evidence="3">The sequence shown here is derived from an EMBL/GenBank/DDBJ whole genome shotgun (WGS) entry which is preliminary data.</text>
</comment>
<evidence type="ECO:0000313" key="4">
    <source>
        <dbReference type="Proteomes" id="UP000032360"/>
    </source>
</evidence>
<keyword evidence="1 2" id="KW-0732">Signal</keyword>
<gene>
    <name evidence="3" type="primary">phnS</name>
    <name evidence="3" type="ORF">AXFE_30820</name>
</gene>
<evidence type="ECO:0000256" key="1">
    <source>
        <dbReference type="ARBA" id="ARBA00022729"/>
    </source>
</evidence>